<feature type="compositionally biased region" description="Polar residues" evidence="1">
    <location>
        <begin position="11"/>
        <end position="23"/>
    </location>
</feature>
<dbReference type="EMBL" id="JAABOJ010000054">
    <property type="protein sequence ID" value="KAF3273382.1"/>
    <property type="molecule type" value="Genomic_DNA"/>
</dbReference>
<evidence type="ECO:0000313" key="3">
    <source>
        <dbReference type="Proteomes" id="UP000474640"/>
    </source>
</evidence>
<gene>
    <name evidence="2" type="ORF">TWF970_009164</name>
</gene>
<evidence type="ECO:0000313" key="2">
    <source>
        <dbReference type="EMBL" id="KAF3273382.1"/>
    </source>
</evidence>
<organism evidence="2 3">
    <name type="scientific">Orbilia oligospora</name>
    <name type="common">Nematode-trapping fungus</name>
    <name type="synonym">Arthrobotrys oligospora</name>
    <dbReference type="NCBI Taxonomy" id="2813651"/>
    <lineage>
        <taxon>Eukaryota</taxon>
        <taxon>Fungi</taxon>
        <taxon>Dikarya</taxon>
        <taxon>Ascomycota</taxon>
        <taxon>Pezizomycotina</taxon>
        <taxon>Orbiliomycetes</taxon>
        <taxon>Orbiliales</taxon>
        <taxon>Orbiliaceae</taxon>
        <taxon>Orbilia</taxon>
    </lineage>
</organism>
<feature type="region of interest" description="Disordered" evidence="1">
    <location>
        <begin position="1"/>
        <end position="33"/>
    </location>
</feature>
<sequence length="200" mass="21523">MASPTKIPGVSRSSGTWKTSWSDRTNDKPRSQASVIEQCQWQVARESGFGRTSGAGFHTAAQGPIALMILDSPGLGAFQSEEPLNRRFPTVDEMAGLLTCLRAAAIAKLTVYRGFQAMSQAVNPGEGKKPANGTVDATFVQMHDDTFLKLVLVSCTCTSVWKYLHVGISVESVVGRTYDLRQIPKCAPLPCISIICIGTT</sequence>
<proteinExistence type="predicted"/>
<comment type="caution">
    <text evidence="2">The sequence shown here is derived from an EMBL/GenBank/DDBJ whole genome shotgun (WGS) entry which is preliminary data.</text>
</comment>
<dbReference type="Proteomes" id="UP000474640">
    <property type="component" value="Unassembled WGS sequence"/>
</dbReference>
<protein>
    <submittedName>
        <fullName evidence="2">Uncharacterized protein</fullName>
    </submittedName>
</protein>
<evidence type="ECO:0000256" key="1">
    <source>
        <dbReference type="SAM" id="MobiDB-lite"/>
    </source>
</evidence>
<accession>A0A7C8VHB7</accession>
<dbReference type="OrthoDB" id="10511582at2759"/>
<reference evidence="2 3" key="1">
    <citation type="submission" date="2020-01" db="EMBL/GenBank/DDBJ databases">
        <authorList>
            <person name="Palmer J.M."/>
        </authorList>
    </citation>
    <scope>NUCLEOTIDE SEQUENCE [LARGE SCALE GENOMIC DNA]</scope>
    <source>
        <strain evidence="2 3">TWF970</strain>
    </source>
</reference>
<dbReference type="AlphaFoldDB" id="A0A7C8VHB7"/>
<name>A0A7C8VHB7_ORBOL</name>